<dbReference type="GeneID" id="85444279"/>
<reference evidence="1" key="1">
    <citation type="submission" date="2021-06" db="EMBL/GenBank/DDBJ databases">
        <title>Comparative genomics, transcriptomics and evolutionary studies reveal genomic signatures of adaptation to plant cell wall in hemibiotrophic fungi.</title>
        <authorList>
            <consortium name="DOE Joint Genome Institute"/>
            <person name="Baroncelli R."/>
            <person name="Diaz J.F."/>
            <person name="Benocci T."/>
            <person name="Peng M."/>
            <person name="Battaglia E."/>
            <person name="Haridas S."/>
            <person name="Andreopoulos W."/>
            <person name="Labutti K."/>
            <person name="Pangilinan J."/>
            <person name="Floch G.L."/>
            <person name="Makela M.R."/>
            <person name="Henrissat B."/>
            <person name="Grigoriev I.V."/>
            <person name="Crouch J.A."/>
            <person name="De Vries R.P."/>
            <person name="Sukno S.A."/>
            <person name="Thon M.R."/>
        </authorList>
    </citation>
    <scope>NUCLEOTIDE SEQUENCE</scope>
    <source>
        <strain evidence="1">CBS 125086</strain>
    </source>
</reference>
<dbReference type="AlphaFoldDB" id="A0AAD8PZ71"/>
<accession>A0AAD8PZ71</accession>
<evidence type="ECO:0000313" key="1">
    <source>
        <dbReference type="EMBL" id="KAK1590834.1"/>
    </source>
</evidence>
<gene>
    <name evidence="1" type="ORF">LY79DRAFT_579580</name>
</gene>
<keyword evidence="2" id="KW-1185">Reference proteome</keyword>
<protein>
    <submittedName>
        <fullName evidence="1">Uncharacterized protein</fullName>
    </submittedName>
</protein>
<dbReference type="RefSeq" id="XP_060414301.1">
    <property type="nucleotide sequence ID" value="XM_060560039.1"/>
</dbReference>
<evidence type="ECO:0000313" key="2">
    <source>
        <dbReference type="Proteomes" id="UP001230504"/>
    </source>
</evidence>
<sequence>MSLLAIAARCWLGCYAIVTTSMTWHPMYRRHWPAQTRQKSAQGVYAYRERSSHEVPDLSISRSCSPSGLLHCESAQTYRLPVRISVLTAEPPVETLIDVSQNHGADGQDRVVSGLTVEAFLSLPLIWASAPHPWSNFHTAIVARRFFLPHG</sequence>
<comment type="caution">
    <text evidence="1">The sequence shown here is derived from an EMBL/GenBank/DDBJ whole genome shotgun (WGS) entry which is preliminary data.</text>
</comment>
<dbReference type="Proteomes" id="UP001230504">
    <property type="component" value="Unassembled WGS sequence"/>
</dbReference>
<proteinExistence type="predicted"/>
<organism evidence="1 2">
    <name type="scientific">Colletotrichum navitas</name>
    <dbReference type="NCBI Taxonomy" id="681940"/>
    <lineage>
        <taxon>Eukaryota</taxon>
        <taxon>Fungi</taxon>
        <taxon>Dikarya</taxon>
        <taxon>Ascomycota</taxon>
        <taxon>Pezizomycotina</taxon>
        <taxon>Sordariomycetes</taxon>
        <taxon>Hypocreomycetidae</taxon>
        <taxon>Glomerellales</taxon>
        <taxon>Glomerellaceae</taxon>
        <taxon>Colletotrichum</taxon>
        <taxon>Colletotrichum graminicola species complex</taxon>
    </lineage>
</organism>
<name>A0AAD8PZ71_9PEZI</name>
<dbReference type="EMBL" id="JAHLJV010000028">
    <property type="protein sequence ID" value="KAK1590834.1"/>
    <property type="molecule type" value="Genomic_DNA"/>
</dbReference>